<reference evidence="9" key="1">
    <citation type="submission" date="2019-11" db="EMBL/GenBank/DDBJ databases">
        <authorList>
            <person name="Feng L."/>
        </authorList>
    </citation>
    <scope>NUCLEOTIDE SEQUENCE</scope>
    <source>
        <strain evidence="9">AhadrusLFYP4</strain>
    </source>
</reference>
<dbReference type="AlphaFoldDB" id="A0A6N2RHG9"/>
<name>A0A6N2RHG9_ANAHA</name>
<evidence type="ECO:0000256" key="1">
    <source>
        <dbReference type="ARBA" id="ARBA00011900"/>
    </source>
</evidence>
<evidence type="ECO:0000256" key="4">
    <source>
        <dbReference type="ARBA" id="ARBA00022691"/>
    </source>
</evidence>
<evidence type="ECO:0000256" key="3">
    <source>
        <dbReference type="ARBA" id="ARBA00022679"/>
    </source>
</evidence>
<dbReference type="Gene3D" id="3.40.50.150">
    <property type="entry name" value="Vaccinia Virus protein VP39"/>
    <property type="match status" value="1"/>
</dbReference>
<dbReference type="EC" id="2.1.1.72" evidence="1"/>
<dbReference type="EMBL" id="CACRSX010000008">
    <property type="protein sequence ID" value="VYS79709.1"/>
    <property type="molecule type" value="Genomic_DNA"/>
</dbReference>
<evidence type="ECO:0000256" key="6">
    <source>
        <dbReference type="ARBA" id="ARBA00047942"/>
    </source>
</evidence>
<feature type="domain" description="DNA methylase adenine-specific" evidence="8">
    <location>
        <begin position="145"/>
        <end position="408"/>
    </location>
</feature>
<keyword evidence="4" id="KW-0949">S-adenosyl-L-methionine</keyword>
<dbReference type="GO" id="GO:0008170">
    <property type="term" value="F:N-methyltransferase activity"/>
    <property type="evidence" value="ECO:0007669"/>
    <property type="project" value="InterPro"/>
</dbReference>
<accession>A0A6N2RHG9</accession>
<evidence type="ECO:0000256" key="5">
    <source>
        <dbReference type="ARBA" id="ARBA00022747"/>
    </source>
</evidence>
<protein>
    <recommendedName>
        <fullName evidence="1">site-specific DNA-methyltransferase (adenine-specific)</fullName>
        <ecNumber evidence="1">2.1.1.72</ecNumber>
    </recommendedName>
</protein>
<dbReference type="PANTHER" id="PTHR42933">
    <property type="entry name" value="SLR6095 PROTEIN"/>
    <property type="match status" value="1"/>
</dbReference>
<feature type="coiled-coil region" evidence="7">
    <location>
        <begin position="417"/>
        <end position="444"/>
    </location>
</feature>
<dbReference type="Pfam" id="PF02384">
    <property type="entry name" value="N6_Mtase"/>
    <property type="match status" value="1"/>
</dbReference>
<dbReference type="SUPFAM" id="SSF53335">
    <property type="entry name" value="S-adenosyl-L-methionine-dependent methyltransferases"/>
    <property type="match status" value="1"/>
</dbReference>
<evidence type="ECO:0000256" key="7">
    <source>
        <dbReference type="SAM" id="Coils"/>
    </source>
</evidence>
<dbReference type="InterPro" id="IPR029063">
    <property type="entry name" value="SAM-dependent_MTases_sf"/>
</dbReference>
<dbReference type="GO" id="GO:0009307">
    <property type="term" value="P:DNA restriction-modification system"/>
    <property type="evidence" value="ECO:0007669"/>
    <property type="project" value="UniProtKB-KW"/>
</dbReference>
<keyword evidence="2 9" id="KW-0489">Methyltransferase</keyword>
<gene>
    <name evidence="9" type="ORF">AHLFYP4_00439</name>
</gene>
<dbReference type="InterPro" id="IPR051537">
    <property type="entry name" value="DNA_Adenine_Mtase"/>
</dbReference>
<dbReference type="GO" id="GO:0009007">
    <property type="term" value="F:site-specific DNA-methyltransferase (adenine-specific) activity"/>
    <property type="evidence" value="ECO:0007669"/>
    <property type="project" value="UniProtKB-EC"/>
</dbReference>
<comment type="catalytic activity">
    <reaction evidence="6">
        <text>a 2'-deoxyadenosine in DNA + S-adenosyl-L-methionine = an N(6)-methyl-2'-deoxyadenosine in DNA + S-adenosyl-L-homocysteine + H(+)</text>
        <dbReference type="Rhea" id="RHEA:15197"/>
        <dbReference type="Rhea" id="RHEA-COMP:12418"/>
        <dbReference type="Rhea" id="RHEA-COMP:12419"/>
        <dbReference type="ChEBI" id="CHEBI:15378"/>
        <dbReference type="ChEBI" id="CHEBI:57856"/>
        <dbReference type="ChEBI" id="CHEBI:59789"/>
        <dbReference type="ChEBI" id="CHEBI:90615"/>
        <dbReference type="ChEBI" id="CHEBI:90616"/>
        <dbReference type="EC" id="2.1.1.72"/>
    </reaction>
</comment>
<dbReference type="RefSeq" id="WP_156722684.1">
    <property type="nucleotide sequence ID" value="NZ_CACRSX010000008.1"/>
</dbReference>
<dbReference type="GO" id="GO:0003677">
    <property type="term" value="F:DNA binding"/>
    <property type="evidence" value="ECO:0007669"/>
    <property type="project" value="InterPro"/>
</dbReference>
<keyword evidence="5" id="KW-0680">Restriction system</keyword>
<evidence type="ECO:0000313" key="9">
    <source>
        <dbReference type="EMBL" id="VYS79709.1"/>
    </source>
</evidence>
<organism evidence="9">
    <name type="scientific">Anaerostipes hadrus</name>
    <dbReference type="NCBI Taxonomy" id="649756"/>
    <lineage>
        <taxon>Bacteria</taxon>
        <taxon>Bacillati</taxon>
        <taxon>Bacillota</taxon>
        <taxon>Clostridia</taxon>
        <taxon>Lachnospirales</taxon>
        <taxon>Lachnospiraceae</taxon>
        <taxon>Anaerostipes</taxon>
    </lineage>
</organism>
<proteinExistence type="predicted"/>
<evidence type="ECO:0000259" key="8">
    <source>
        <dbReference type="Pfam" id="PF02384"/>
    </source>
</evidence>
<evidence type="ECO:0000256" key="2">
    <source>
        <dbReference type="ARBA" id="ARBA00022603"/>
    </source>
</evidence>
<keyword evidence="3" id="KW-0808">Transferase</keyword>
<keyword evidence="7" id="KW-0175">Coiled coil</keyword>
<sequence length="446" mass="51121">MKKQEINRLWVLVNKLRGAFDTTELYKIMLYALLFKYLELKKDEIDFYDEKFSLGYLSLTYGKMIYSGNLVGYLTEVENFYNIEYGVLCETIDPILYKADEDSVRHIFEAVNFMEIKEQKDLYEIAKRIVERMSLQTRRMSNFSYSSESLAKLEKAILNIQDGMKVYDGYCGSGLSVNEVAAGKGTVYLQDLSVQIIGIAAIITILSGNKIGSIKCGDSILNPISINDKYDRIVVETPLKVKYKSEYLMYIEEKNVLYSNSGESETIGIRHAIARLNEDGIAIALVPIGILFRSMKKTIQIRELLVEDKYVDSIIELPAGIIPNTGVAAAFVIFKKNKKSEEVFMINAKDFFIKDKKACSISDKKVSELIEILRSEKNVKNISTKVTKNILKKNGYDLCPQRYIVNNPIDDLVIEDTEKMNTRYKSLKEELNSIEEYLQVIRKRFI</sequence>
<dbReference type="PANTHER" id="PTHR42933:SF1">
    <property type="entry name" value="SITE-SPECIFIC DNA-METHYLTRANSFERASE (ADENINE-SPECIFIC)"/>
    <property type="match status" value="1"/>
</dbReference>
<dbReference type="GO" id="GO:0032259">
    <property type="term" value="P:methylation"/>
    <property type="evidence" value="ECO:0007669"/>
    <property type="project" value="UniProtKB-KW"/>
</dbReference>
<dbReference type="InterPro" id="IPR003356">
    <property type="entry name" value="DNA_methylase_A-5"/>
</dbReference>